<gene>
    <name evidence="2" type="ORF">MVEN_01811600</name>
</gene>
<feature type="transmembrane region" description="Helical" evidence="1">
    <location>
        <begin position="53"/>
        <end position="72"/>
    </location>
</feature>
<feature type="transmembrane region" description="Helical" evidence="1">
    <location>
        <begin position="139"/>
        <end position="158"/>
    </location>
</feature>
<accession>A0A8H7CN89</accession>
<evidence type="ECO:0000256" key="1">
    <source>
        <dbReference type="SAM" id="Phobius"/>
    </source>
</evidence>
<feature type="transmembrane region" description="Helical" evidence="1">
    <location>
        <begin position="220"/>
        <end position="240"/>
    </location>
</feature>
<evidence type="ECO:0000313" key="3">
    <source>
        <dbReference type="Proteomes" id="UP000620124"/>
    </source>
</evidence>
<dbReference type="OrthoDB" id="3039972at2759"/>
<name>A0A8H7CN89_9AGAR</name>
<keyword evidence="1" id="KW-1133">Transmembrane helix</keyword>
<feature type="transmembrane region" description="Helical" evidence="1">
    <location>
        <begin position="252"/>
        <end position="273"/>
    </location>
</feature>
<keyword evidence="1" id="KW-0472">Membrane</keyword>
<sequence length="316" mass="35503">MRKPTFEEKKEIDWSAQLFLYCVAVEWFLYGIYVVLFCFCVKTLRRSRVRHRLALFVAISVIFVFCTLHWILQLVNAGELLTVLEKMAHVKEKVNTDELMKRWNQINIVMGAVYVTSNLIADSIFVYRCYCIWGFRRRIIAVPVTLLIASGCLGYASVIVCGLEELSEFLFINIFFPLAVVFSVLTNVMLMALTAGRIWWIARGARAIMGPAVVQQYRTVIAMILESGALYCIPGLLYLITFATRPSSTQVIFAALTQIVGIAPTIIVVRVGLGNSVDSVDSFRAGGPAVQGSVLDIRAEVEGLDYWDGEKDQEMV</sequence>
<feature type="transmembrane region" description="Helical" evidence="1">
    <location>
        <begin position="18"/>
        <end position="41"/>
    </location>
</feature>
<dbReference type="EMBL" id="JACAZI010000017">
    <property type="protein sequence ID" value="KAF7342236.1"/>
    <property type="molecule type" value="Genomic_DNA"/>
</dbReference>
<organism evidence="2 3">
    <name type="scientific">Mycena venus</name>
    <dbReference type="NCBI Taxonomy" id="2733690"/>
    <lineage>
        <taxon>Eukaryota</taxon>
        <taxon>Fungi</taxon>
        <taxon>Dikarya</taxon>
        <taxon>Basidiomycota</taxon>
        <taxon>Agaricomycotina</taxon>
        <taxon>Agaricomycetes</taxon>
        <taxon>Agaricomycetidae</taxon>
        <taxon>Agaricales</taxon>
        <taxon>Marasmiineae</taxon>
        <taxon>Mycenaceae</taxon>
        <taxon>Mycena</taxon>
    </lineage>
</organism>
<evidence type="ECO:0000313" key="2">
    <source>
        <dbReference type="EMBL" id="KAF7342236.1"/>
    </source>
</evidence>
<feature type="transmembrane region" description="Helical" evidence="1">
    <location>
        <begin position="106"/>
        <end position="127"/>
    </location>
</feature>
<keyword evidence="3" id="KW-1185">Reference proteome</keyword>
<dbReference type="Proteomes" id="UP000620124">
    <property type="component" value="Unassembled WGS sequence"/>
</dbReference>
<reference evidence="2" key="1">
    <citation type="submission" date="2020-05" db="EMBL/GenBank/DDBJ databases">
        <title>Mycena genomes resolve the evolution of fungal bioluminescence.</title>
        <authorList>
            <person name="Tsai I.J."/>
        </authorList>
    </citation>
    <scope>NUCLEOTIDE SEQUENCE</scope>
    <source>
        <strain evidence="2">CCC161011</strain>
    </source>
</reference>
<protein>
    <submittedName>
        <fullName evidence="2">Uncharacterized protein</fullName>
    </submittedName>
</protein>
<dbReference type="AlphaFoldDB" id="A0A8H7CN89"/>
<keyword evidence="1" id="KW-0812">Transmembrane</keyword>
<feature type="transmembrane region" description="Helical" evidence="1">
    <location>
        <begin position="170"/>
        <end position="200"/>
    </location>
</feature>
<comment type="caution">
    <text evidence="2">The sequence shown here is derived from an EMBL/GenBank/DDBJ whole genome shotgun (WGS) entry which is preliminary data.</text>
</comment>
<proteinExistence type="predicted"/>